<gene>
    <name evidence="1" type="ORF">ERS852582_02088</name>
</gene>
<dbReference type="RefSeq" id="WP_155515407.1">
    <property type="nucleotide sequence ID" value="NZ_CYXN01000020.1"/>
</dbReference>
<dbReference type="EMBL" id="CYXN01000020">
    <property type="protein sequence ID" value="CUN13588.1"/>
    <property type="molecule type" value="Genomic_DNA"/>
</dbReference>
<sequence length="50" mass="5151">MFTLLTAATAAVVSTTPPVGGLLLAAIGLKALSDAAEISRDAREHDSDRR</sequence>
<evidence type="ECO:0000313" key="2">
    <source>
        <dbReference type="Proteomes" id="UP000095649"/>
    </source>
</evidence>
<organism evidence="1 2">
    <name type="scientific">Faecalibacterium prausnitzii</name>
    <dbReference type="NCBI Taxonomy" id="853"/>
    <lineage>
        <taxon>Bacteria</taxon>
        <taxon>Bacillati</taxon>
        <taxon>Bacillota</taxon>
        <taxon>Clostridia</taxon>
        <taxon>Eubacteriales</taxon>
        <taxon>Oscillospiraceae</taxon>
        <taxon>Faecalibacterium</taxon>
    </lineage>
</organism>
<proteinExistence type="predicted"/>
<protein>
    <submittedName>
        <fullName evidence="1">Uncharacterized protein</fullName>
    </submittedName>
</protein>
<dbReference type="AlphaFoldDB" id="A0A173UJ43"/>
<name>A0A173UJ43_9FIRM</name>
<reference evidence="1 2" key="1">
    <citation type="submission" date="2015-09" db="EMBL/GenBank/DDBJ databases">
        <authorList>
            <consortium name="Pathogen Informatics"/>
        </authorList>
    </citation>
    <scope>NUCLEOTIDE SEQUENCE [LARGE SCALE GENOMIC DNA]</scope>
    <source>
        <strain evidence="1 2">2789STDY5834970</strain>
    </source>
</reference>
<dbReference type="Proteomes" id="UP000095649">
    <property type="component" value="Unassembled WGS sequence"/>
</dbReference>
<evidence type="ECO:0000313" key="1">
    <source>
        <dbReference type="EMBL" id="CUN13588.1"/>
    </source>
</evidence>
<accession>A0A173UJ43</accession>